<dbReference type="Pfam" id="PF07686">
    <property type="entry name" value="V-set"/>
    <property type="match status" value="1"/>
</dbReference>
<feature type="non-terminal residue" evidence="2">
    <location>
        <position position="112"/>
    </location>
</feature>
<organism evidence="2 3">
    <name type="scientific">Cryptolaemus montrouzieri</name>
    <dbReference type="NCBI Taxonomy" id="559131"/>
    <lineage>
        <taxon>Eukaryota</taxon>
        <taxon>Metazoa</taxon>
        <taxon>Ecdysozoa</taxon>
        <taxon>Arthropoda</taxon>
        <taxon>Hexapoda</taxon>
        <taxon>Insecta</taxon>
        <taxon>Pterygota</taxon>
        <taxon>Neoptera</taxon>
        <taxon>Endopterygota</taxon>
        <taxon>Coleoptera</taxon>
        <taxon>Polyphaga</taxon>
        <taxon>Cucujiformia</taxon>
        <taxon>Coccinelloidea</taxon>
        <taxon>Coccinellidae</taxon>
        <taxon>Scymninae</taxon>
        <taxon>Scymnini</taxon>
        <taxon>Cryptolaemus</taxon>
    </lineage>
</organism>
<dbReference type="InterPro" id="IPR007110">
    <property type="entry name" value="Ig-like_dom"/>
</dbReference>
<dbReference type="PROSITE" id="PS50835">
    <property type="entry name" value="IG_LIKE"/>
    <property type="match status" value="1"/>
</dbReference>
<evidence type="ECO:0000313" key="3">
    <source>
        <dbReference type="Proteomes" id="UP001516400"/>
    </source>
</evidence>
<dbReference type="Gene3D" id="2.60.40.10">
    <property type="entry name" value="Immunoglobulins"/>
    <property type="match status" value="1"/>
</dbReference>
<feature type="domain" description="Ig-like" evidence="1">
    <location>
        <begin position="1"/>
        <end position="110"/>
    </location>
</feature>
<dbReference type="SUPFAM" id="SSF48726">
    <property type="entry name" value="Immunoglobulin"/>
    <property type="match status" value="1"/>
</dbReference>
<accession>A0ABD2P585</accession>
<evidence type="ECO:0000259" key="1">
    <source>
        <dbReference type="PROSITE" id="PS50835"/>
    </source>
</evidence>
<protein>
    <recommendedName>
        <fullName evidence="1">Ig-like domain-containing protein</fullName>
    </recommendedName>
</protein>
<dbReference type="EMBL" id="JABFTP020000185">
    <property type="protein sequence ID" value="KAL3285863.1"/>
    <property type="molecule type" value="Genomic_DNA"/>
</dbReference>
<dbReference type="PANTHER" id="PTHR23278:SF19">
    <property type="entry name" value="OBSCURIN"/>
    <property type="match status" value="1"/>
</dbReference>
<feature type="non-terminal residue" evidence="2">
    <location>
        <position position="1"/>
    </location>
</feature>
<dbReference type="AlphaFoldDB" id="A0ABD2P585"/>
<dbReference type="Proteomes" id="UP001516400">
    <property type="component" value="Unassembled WGS sequence"/>
</dbReference>
<proteinExistence type="predicted"/>
<reference evidence="2 3" key="1">
    <citation type="journal article" date="2021" name="BMC Biol.">
        <title>Horizontally acquired antibacterial genes associated with adaptive radiation of ladybird beetles.</title>
        <authorList>
            <person name="Li H.S."/>
            <person name="Tang X.F."/>
            <person name="Huang Y.H."/>
            <person name="Xu Z.Y."/>
            <person name="Chen M.L."/>
            <person name="Du X.Y."/>
            <person name="Qiu B.Y."/>
            <person name="Chen P.T."/>
            <person name="Zhang W."/>
            <person name="Slipinski A."/>
            <person name="Escalona H.E."/>
            <person name="Waterhouse R.M."/>
            <person name="Zwick A."/>
            <person name="Pang H."/>
        </authorList>
    </citation>
    <scope>NUCLEOTIDE SEQUENCE [LARGE SCALE GENOMIC DNA]</scope>
    <source>
        <strain evidence="2">SYSU2018</strain>
    </source>
</reference>
<dbReference type="InterPro" id="IPR003599">
    <property type="entry name" value="Ig_sub"/>
</dbReference>
<evidence type="ECO:0000313" key="2">
    <source>
        <dbReference type="EMBL" id="KAL3285863.1"/>
    </source>
</evidence>
<dbReference type="InterPro" id="IPR013783">
    <property type="entry name" value="Ig-like_fold"/>
</dbReference>
<keyword evidence="3" id="KW-1185">Reference proteome</keyword>
<dbReference type="SMART" id="SM00409">
    <property type="entry name" value="IG"/>
    <property type="match status" value="1"/>
</dbReference>
<name>A0ABD2P585_9CUCU</name>
<dbReference type="InterPro" id="IPR013106">
    <property type="entry name" value="Ig_V-set"/>
</dbReference>
<dbReference type="PANTHER" id="PTHR23278">
    <property type="entry name" value="SIDESTEP PROTEIN"/>
    <property type="match status" value="1"/>
</dbReference>
<comment type="caution">
    <text evidence="2">The sequence shown here is derived from an EMBL/GenBank/DDBJ whole genome shotgun (WGS) entry which is preliminary data.</text>
</comment>
<sequence length="112" mass="12883">DFVTSVQAMVKGTALLPCDLSSPVPNDSVLLVVWYKNEHTPIYSYDTRGPHSKLAKHWQERNLDTRAFFRTMTEPATLSLDSVNEMDEGDYTCRIDYLRSPTKNFRVRLTVI</sequence>
<dbReference type="InterPro" id="IPR036179">
    <property type="entry name" value="Ig-like_dom_sf"/>
</dbReference>
<gene>
    <name evidence="2" type="ORF">HHI36_000384</name>
</gene>